<proteinExistence type="inferred from homology"/>
<dbReference type="Pfam" id="PF00690">
    <property type="entry name" value="Cation_ATPase_N"/>
    <property type="match status" value="1"/>
</dbReference>
<keyword evidence="10" id="KW-1185">Reference proteome</keyword>
<dbReference type="EMBL" id="BAAACF010000001">
    <property type="protein sequence ID" value="GAA0718788.1"/>
    <property type="molecule type" value="Genomic_DNA"/>
</dbReference>
<feature type="transmembrane region" description="Helical" evidence="7">
    <location>
        <begin position="721"/>
        <end position="740"/>
    </location>
</feature>
<evidence type="ECO:0000256" key="2">
    <source>
        <dbReference type="ARBA" id="ARBA00005675"/>
    </source>
</evidence>
<evidence type="ECO:0000256" key="1">
    <source>
        <dbReference type="ARBA" id="ARBA00004651"/>
    </source>
</evidence>
<dbReference type="SUPFAM" id="SSF81660">
    <property type="entry name" value="Metal cation-transporting ATPase, ATP-binding domain N"/>
    <property type="match status" value="1"/>
</dbReference>
<evidence type="ECO:0000313" key="10">
    <source>
        <dbReference type="Proteomes" id="UP001500339"/>
    </source>
</evidence>
<dbReference type="Pfam" id="PF13246">
    <property type="entry name" value="Cation_ATPase"/>
    <property type="match status" value="1"/>
</dbReference>
<dbReference type="PRINTS" id="PR00119">
    <property type="entry name" value="CATATPASE"/>
</dbReference>
<feature type="transmembrane region" description="Helical" evidence="7">
    <location>
        <begin position="242"/>
        <end position="260"/>
    </location>
</feature>
<feature type="transmembrane region" description="Helical" evidence="7">
    <location>
        <begin position="57"/>
        <end position="75"/>
    </location>
</feature>
<gene>
    <name evidence="9" type="ORF">GCM10008905_05960</name>
</gene>
<dbReference type="PANTHER" id="PTHR43294:SF21">
    <property type="entry name" value="CATION TRANSPORTING ATPASE"/>
    <property type="match status" value="1"/>
</dbReference>
<evidence type="ECO:0000256" key="5">
    <source>
        <dbReference type="ARBA" id="ARBA00022989"/>
    </source>
</evidence>
<dbReference type="InterPro" id="IPR059000">
    <property type="entry name" value="ATPase_P-type_domA"/>
</dbReference>
<feature type="transmembrane region" description="Helical" evidence="7">
    <location>
        <begin position="272"/>
        <end position="300"/>
    </location>
</feature>
<keyword evidence="4 7" id="KW-0812">Transmembrane</keyword>
<organism evidence="9 10">
    <name type="scientific">Clostridium malenominatum</name>
    <dbReference type="NCBI Taxonomy" id="1539"/>
    <lineage>
        <taxon>Bacteria</taxon>
        <taxon>Bacillati</taxon>
        <taxon>Bacillota</taxon>
        <taxon>Clostridia</taxon>
        <taxon>Eubacteriales</taxon>
        <taxon>Clostridiaceae</taxon>
        <taxon>Clostridium</taxon>
    </lineage>
</organism>
<dbReference type="SUPFAM" id="SSF81665">
    <property type="entry name" value="Calcium ATPase, transmembrane domain M"/>
    <property type="match status" value="1"/>
</dbReference>
<dbReference type="InterPro" id="IPR036412">
    <property type="entry name" value="HAD-like_sf"/>
</dbReference>
<name>A0ABN1IPL8_9CLOT</name>
<protein>
    <submittedName>
        <fullName evidence="9">Cation-transporting P-type ATPase</fullName>
    </submittedName>
</protein>
<feature type="transmembrane region" description="Helical" evidence="7">
    <location>
        <begin position="746"/>
        <end position="763"/>
    </location>
</feature>
<dbReference type="InterPro" id="IPR008250">
    <property type="entry name" value="ATPase_P-typ_transduc_dom_A_sf"/>
</dbReference>
<feature type="transmembrane region" description="Helical" evidence="7">
    <location>
        <begin position="772"/>
        <end position="789"/>
    </location>
</feature>
<evidence type="ECO:0000256" key="7">
    <source>
        <dbReference type="SAM" id="Phobius"/>
    </source>
</evidence>
<evidence type="ECO:0000313" key="9">
    <source>
        <dbReference type="EMBL" id="GAA0718788.1"/>
    </source>
</evidence>
<sequence length="793" mass="89488">MTEWYNLSWSDVVDQLQSDAYNGLTEDKVEKFKKLYGKNTISIPKGKNILYTFISQFKNLWILYMFIIIAIHVYLGYINEGITLFGIIMLNIILISFRENEREKEIIELQKLQSSHATVIRSGKRMKISSEDLVVGDIVLINDGDIVPADIRIIEGNDLIVKEGAVTGEGDSVEKYSTKIEEKELALTEIRNVLFKSSAVIQGDGRGIVIATGQHTEIAGIIGLILDSTIEINMINRKLHNILNIFTTVSIIISAFLAMMKLYVLEHNIENILYIFGWIPATFIPFSLFILIEIIAYFIIKDFKGKGVVFKNLSVIENLSKTNIVCEDKVGVFSQNVYYIDKIYADEDILDMQTLNINEERVKNHTLKRVIDIGLMCNEEALLKLYKESPGERVFIIPFDKGRKLMTTVNKIDGNYRAGVKGAPDSLLNSCTHLMKNGLEKEITEEDIRKIKYADVQMSTMGLNVVAYGYRNYNYEPSINENLESNLVFAGLIGFYNPHIENIGDIIKRGKSLNVYPIIFTEENKLTAETFGKEIGLINRVTRVLSAVEMDNMPEEDLLKTLGKVPIFSRLQSSHKTTIGKYYKKLAQNTVMSGKRVSDLPYLRVSKVGVSVEGRNIVNNLSDIVMSKRSYEDILNLIISSRKIINSIVSIIVYILIISLAGVMLNIAYNILGFGYVLTTYGALWVNSITAIISSIAIALNYENEDEYKITSIDKKLFKGIALKSIVKAMILSGIVIGSLFLNEKIPFLILNLSLILLALGINKKHTLKSKLCFLINIIIQVSYFIINIRPNI</sequence>
<dbReference type="Gene3D" id="1.20.1110.10">
    <property type="entry name" value="Calcium-transporting ATPase, transmembrane domain"/>
    <property type="match status" value="2"/>
</dbReference>
<comment type="subcellular location">
    <subcellularLocation>
        <location evidence="1">Cell membrane</location>
        <topology evidence="1">Multi-pass membrane protein</topology>
    </subcellularLocation>
</comment>
<dbReference type="SUPFAM" id="SSF81653">
    <property type="entry name" value="Calcium ATPase, transduction domain A"/>
    <property type="match status" value="1"/>
</dbReference>
<keyword evidence="6 7" id="KW-0472">Membrane</keyword>
<dbReference type="InterPro" id="IPR023214">
    <property type="entry name" value="HAD_sf"/>
</dbReference>
<comment type="similarity">
    <text evidence="2">Belongs to the cation transport ATPase (P-type) (TC 3.A.3) family. Type IIA subfamily.</text>
</comment>
<feature type="transmembrane region" description="Helical" evidence="7">
    <location>
        <begin position="81"/>
        <end position="97"/>
    </location>
</feature>
<dbReference type="Gene3D" id="3.40.50.1000">
    <property type="entry name" value="HAD superfamily/HAD-like"/>
    <property type="match status" value="2"/>
</dbReference>
<dbReference type="InterPro" id="IPR004014">
    <property type="entry name" value="ATPase_P-typ_cation-transptr_N"/>
</dbReference>
<dbReference type="Pfam" id="PF00122">
    <property type="entry name" value="E1-E2_ATPase"/>
    <property type="match status" value="1"/>
</dbReference>
<feature type="transmembrane region" description="Helical" evidence="7">
    <location>
        <begin position="681"/>
        <end position="700"/>
    </location>
</feature>
<dbReference type="RefSeq" id="WP_343766458.1">
    <property type="nucleotide sequence ID" value="NZ_BAAACF010000001.1"/>
</dbReference>
<dbReference type="SMART" id="SM00831">
    <property type="entry name" value="Cation_ATPase_N"/>
    <property type="match status" value="1"/>
</dbReference>
<dbReference type="InterPro" id="IPR050510">
    <property type="entry name" value="Cation_transp_ATPase_P-type"/>
</dbReference>
<dbReference type="InterPro" id="IPR023299">
    <property type="entry name" value="ATPase_P-typ_cyto_dom_N"/>
</dbReference>
<accession>A0ABN1IPL8</accession>
<dbReference type="Proteomes" id="UP001500339">
    <property type="component" value="Unassembled WGS sequence"/>
</dbReference>
<dbReference type="SUPFAM" id="SSF56784">
    <property type="entry name" value="HAD-like"/>
    <property type="match status" value="1"/>
</dbReference>
<feature type="domain" description="Cation-transporting P-type ATPase N-terminal" evidence="8">
    <location>
        <begin position="3"/>
        <end position="77"/>
    </location>
</feature>
<dbReference type="InterPro" id="IPR023298">
    <property type="entry name" value="ATPase_P-typ_TM_dom_sf"/>
</dbReference>
<reference evidence="9 10" key="1">
    <citation type="journal article" date="2019" name="Int. J. Syst. Evol. Microbiol.">
        <title>The Global Catalogue of Microorganisms (GCM) 10K type strain sequencing project: providing services to taxonomists for standard genome sequencing and annotation.</title>
        <authorList>
            <consortium name="The Broad Institute Genomics Platform"/>
            <consortium name="The Broad Institute Genome Sequencing Center for Infectious Disease"/>
            <person name="Wu L."/>
            <person name="Ma J."/>
        </authorList>
    </citation>
    <scope>NUCLEOTIDE SEQUENCE [LARGE SCALE GENOMIC DNA]</scope>
    <source>
        <strain evidence="9 10">JCM 1405</strain>
    </source>
</reference>
<feature type="transmembrane region" description="Helical" evidence="7">
    <location>
        <begin position="644"/>
        <end position="669"/>
    </location>
</feature>
<evidence type="ECO:0000256" key="3">
    <source>
        <dbReference type="ARBA" id="ARBA00022475"/>
    </source>
</evidence>
<dbReference type="PANTHER" id="PTHR43294">
    <property type="entry name" value="SODIUM/POTASSIUM-TRANSPORTING ATPASE SUBUNIT ALPHA"/>
    <property type="match status" value="1"/>
</dbReference>
<dbReference type="Gene3D" id="3.40.1110.10">
    <property type="entry name" value="Calcium-transporting ATPase, cytoplasmic domain N"/>
    <property type="match status" value="2"/>
</dbReference>
<evidence type="ECO:0000256" key="6">
    <source>
        <dbReference type="ARBA" id="ARBA00023136"/>
    </source>
</evidence>
<keyword evidence="3" id="KW-1003">Cell membrane</keyword>
<keyword evidence="5 7" id="KW-1133">Transmembrane helix</keyword>
<evidence type="ECO:0000259" key="8">
    <source>
        <dbReference type="SMART" id="SM00831"/>
    </source>
</evidence>
<evidence type="ECO:0000256" key="4">
    <source>
        <dbReference type="ARBA" id="ARBA00022692"/>
    </source>
</evidence>
<dbReference type="Gene3D" id="2.70.150.10">
    <property type="entry name" value="Calcium-transporting ATPase, cytoplasmic transduction domain A"/>
    <property type="match status" value="1"/>
</dbReference>
<comment type="caution">
    <text evidence="9">The sequence shown here is derived from an EMBL/GenBank/DDBJ whole genome shotgun (WGS) entry which is preliminary data.</text>
</comment>